<organism evidence="1 2">
    <name type="scientific">Psychrobacter alimentarius</name>
    <dbReference type="NCBI Taxonomy" id="261164"/>
    <lineage>
        <taxon>Bacteria</taxon>
        <taxon>Pseudomonadati</taxon>
        <taxon>Pseudomonadota</taxon>
        <taxon>Gammaproteobacteria</taxon>
        <taxon>Moraxellales</taxon>
        <taxon>Moraxellaceae</taxon>
        <taxon>Psychrobacter</taxon>
    </lineage>
</organism>
<gene>
    <name evidence="1" type="ORF">A3K91_2601</name>
</gene>
<evidence type="ECO:0000313" key="2">
    <source>
        <dbReference type="Proteomes" id="UP000076104"/>
    </source>
</evidence>
<evidence type="ECO:0000313" key="1">
    <source>
        <dbReference type="EMBL" id="AMT98172.1"/>
    </source>
</evidence>
<sequence length="367" mass="44147">MKEILPILHTIGKIFRLFSVLSRVIAYFYTNKVMTMKDNERQLNNISEHKAAFITKIEGLSQRKLNSLVFFHNRYPVYNHNYEYKKIDKEDFIKYILRNKNYPEIEKSLKTMEEIFFIEEKYFKWLYGDLRAQFFILIYLRSLFNLEILNKNKIGNKDVTGYLYPPEYGDILVDEHGYVIKCIYELFDSYSIDHIFQDKNKKIKIMDHARLLWSDIYDQCTYTNWIETADDYQIKWLKKYLEDKGCYINGIRGISSTEHFHSVLLAALDFIDIESFGLENRKYKETDSKRKFIDRMKKSWNQKVHRDSGMVKKQYHLPLTKNTKDRLNKISIIEGLSDSAILERLINKEYELKYLNNNGNDRYDVKI</sequence>
<protein>
    <submittedName>
        <fullName evidence="1">Uncharacterized protein</fullName>
    </submittedName>
</protein>
<keyword evidence="2" id="KW-1185">Reference proteome</keyword>
<proteinExistence type="predicted"/>
<accession>A0ABN4N5B1</accession>
<dbReference type="Proteomes" id="UP000076104">
    <property type="component" value="Chromosome"/>
</dbReference>
<reference evidence="1 2" key="1">
    <citation type="submission" date="2016-03" db="EMBL/GenBank/DDBJ databases">
        <title>Genome sequencing of Psychrobacter alimentarius PAMC 27889.</title>
        <authorList>
            <person name="Lee J."/>
            <person name="Kim O.-S."/>
        </authorList>
    </citation>
    <scope>NUCLEOTIDE SEQUENCE [LARGE SCALE GENOMIC DNA]</scope>
    <source>
        <strain evidence="1 2">PAMC 27889</strain>
    </source>
</reference>
<dbReference type="EMBL" id="CP014945">
    <property type="protein sequence ID" value="AMT98172.1"/>
    <property type="molecule type" value="Genomic_DNA"/>
</dbReference>
<name>A0ABN4N5B1_9GAMM</name>